<name>A0ACC2GTK4_DALPE</name>
<dbReference type="EMBL" id="CM055736">
    <property type="protein sequence ID" value="KAJ8006986.1"/>
    <property type="molecule type" value="Genomic_DNA"/>
</dbReference>
<organism evidence="1 2">
    <name type="scientific">Dallia pectoralis</name>
    <name type="common">Alaska blackfish</name>
    <dbReference type="NCBI Taxonomy" id="75939"/>
    <lineage>
        <taxon>Eukaryota</taxon>
        <taxon>Metazoa</taxon>
        <taxon>Chordata</taxon>
        <taxon>Craniata</taxon>
        <taxon>Vertebrata</taxon>
        <taxon>Euteleostomi</taxon>
        <taxon>Actinopterygii</taxon>
        <taxon>Neopterygii</taxon>
        <taxon>Teleostei</taxon>
        <taxon>Protacanthopterygii</taxon>
        <taxon>Esociformes</taxon>
        <taxon>Umbridae</taxon>
        <taxon>Dallia</taxon>
    </lineage>
</organism>
<evidence type="ECO:0000313" key="1">
    <source>
        <dbReference type="EMBL" id="KAJ8006986.1"/>
    </source>
</evidence>
<accession>A0ACC2GTK4</accession>
<comment type="caution">
    <text evidence="1">The sequence shown here is derived from an EMBL/GenBank/DDBJ whole genome shotgun (WGS) entry which is preliminary data.</text>
</comment>
<evidence type="ECO:0000313" key="2">
    <source>
        <dbReference type="Proteomes" id="UP001157502"/>
    </source>
</evidence>
<reference evidence="1" key="1">
    <citation type="submission" date="2021-05" db="EMBL/GenBank/DDBJ databases">
        <authorList>
            <person name="Pan Q."/>
            <person name="Jouanno E."/>
            <person name="Zahm M."/>
            <person name="Klopp C."/>
            <person name="Cabau C."/>
            <person name="Louis A."/>
            <person name="Berthelot C."/>
            <person name="Parey E."/>
            <person name="Roest Crollius H."/>
            <person name="Montfort J."/>
            <person name="Robinson-Rechavi M."/>
            <person name="Bouchez O."/>
            <person name="Lampietro C."/>
            <person name="Lopez Roques C."/>
            <person name="Donnadieu C."/>
            <person name="Postlethwait J."/>
            <person name="Bobe J."/>
            <person name="Dillon D."/>
            <person name="Chandos A."/>
            <person name="von Hippel F."/>
            <person name="Guiguen Y."/>
        </authorList>
    </citation>
    <scope>NUCLEOTIDE SEQUENCE</scope>
    <source>
        <strain evidence="1">YG-Jan2019</strain>
    </source>
</reference>
<gene>
    <name evidence="1" type="ORF">DPEC_G00112890</name>
</gene>
<sequence>MKNWVKGYDEEMEGQRWLSQTQQSQIHSPFGLAGMLPCGELQDVLIYQPQGQRHSAGLYFCAVCGFHWPLLTSQLYNTWAAHTDNQPTVPAKQASNREVVTVRRLHSTTDCCALEEVQRRQTL</sequence>
<protein>
    <submittedName>
        <fullName evidence="1">Uncharacterized protein</fullName>
    </submittedName>
</protein>
<dbReference type="Proteomes" id="UP001157502">
    <property type="component" value="Chromosome 9"/>
</dbReference>
<proteinExistence type="predicted"/>
<keyword evidence="2" id="KW-1185">Reference proteome</keyword>